<evidence type="ECO:0000313" key="3">
    <source>
        <dbReference type="EMBL" id="KRZ71072.1"/>
    </source>
</evidence>
<feature type="transmembrane region" description="Helical" evidence="2">
    <location>
        <begin position="126"/>
        <end position="145"/>
    </location>
</feature>
<evidence type="ECO:0000313" key="4">
    <source>
        <dbReference type="Proteomes" id="UP000054843"/>
    </source>
</evidence>
<dbReference type="EMBL" id="JYDO01000103">
    <property type="protein sequence ID" value="KRZ71072.1"/>
    <property type="molecule type" value="Genomic_DNA"/>
</dbReference>
<reference evidence="3 4" key="1">
    <citation type="submission" date="2015-01" db="EMBL/GenBank/DDBJ databases">
        <title>Evolution of Trichinella species and genotypes.</title>
        <authorList>
            <person name="Korhonen P.K."/>
            <person name="Edoardo P."/>
            <person name="Giuseppe L.R."/>
            <person name="Gasser R.B."/>
        </authorList>
    </citation>
    <scope>NUCLEOTIDE SEQUENCE [LARGE SCALE GENOMIC DNA]</scope>
    <source>
        <strain evidence="3">ISS1980</strain>
    </source>
</reference>
<comment type="caution">
    <text evidence="3">The sequence shown here is derived from an EMBL/GenBank/DDBJ whole genome shotgun (WGS) entry which is preliminary data.</text>
</comment>
<protein>
    <submittedName>
        <fullName evidence="3">Uncharacterized protein</fullName>
    </submittedName>
</protein>
<name>A0A0V1MI07_9BILA</name>
<dbReference type="AlphaFoldDB" id="A0A0V1MI07"/>
<dbReference type="Proteomes" id="UP000054843">
    <property type="component" value="Unassembled WGS sequence"/>
</dbReference>
<evidence type="ECO:0000256" key="1">
    <source>
        <dbReference type="SAM" id="MobiDB-lite"/>
    </source>
</evidence>
<keyword evidence="4" id="KW-1185">Reference proteome</keyword>
<keyword evidence="2" id="KW-0812">Transmembrane</keyword>
<keyword evidence="2" id="KW-1133">Transmembrane helix</keyword>
<organism evidence="3 4">
    <name type="scientific">Trichinella papuae</name>
    <dbReference type="NCBI Taxonomy" id="268474"/>
    <lineage>
        <taxon>Eukaryota</taxon>
        <taxon>Metazoa</taxon>
        <taxon>Ecdysozoa</taxon>
        <taxon>Nematoda</taxon>
        <taxon>Enoplea</taxon>
        <taxon>Dorylaimia</taxon>
        <taxon>Trichinellida</taxon>
        <taxon>Trichinellidae</taxon>
        <taxon>Trichinella</taxon>
    </lineage>
</organism>
<sequence length="184" mass="20883">MDTAYSWTKSIISHTLHSIRPQSLSLSLSLSFFSVRMGKAMEAEQNKNQKKKIHDRRSNGTVFGSRLSRNMDANLKTNKQTQPVCPILGSERYKSINKKISNAVDALGRQTTQQSEQDKPISNERALFIVCMHAGLLALFSVGHFDMETYQSVSLDAHRKLGRRSSLKSQPLVERMRAERKDDE</sequence>
<keyword evidence="2" id="KW-0472">Membrane</keyword>
<accession>A0A0V1MI07</accession>
<proteinExistence type="predicted"/>
<feature type="region of interest" description="Disordered" evidence="1">
    <location>
        <begin position="44"/>
        <end position="64"/>
    </location>
</feature>
<evidence type="ECO:0000256" key="2">
    <source>
        <dbReference type="SAM" id="Phobius"/>
    </source>
</evidence>
<gene>
    <name evidence="3" type="ORF">T10_1236</name>
</gene>